<proteinExistence type="predicted"/>
<comment type="caution">
    <text evidence="3">The sequence shown here is derived from an EMBL/GenBank/DDBJ whole genome shotgun (WGS) entry which is preliminary data.</text>
</comment>
<keyword evidence="1" id="KW-0175">Coiled coil</keyword>
<reference evidence="3" key="1">
    <citation type="submission" date="2020-10" db="EMBL/GenBank/DDBJ databases">
        <authorList>
            <person name="Gilroy R."/>
        </authorList>
    </citation>
    <scope>NUCLEOTIDE SEQUENCE</scope>
    <source>
        <strain evidence="3">2889</strain>
    </source>
</reference>
<dbReference type="SUPFAM" id="SSF46894">
    <property type="entry name" value="C-terminal effector domain of the bipartite response regulators"/>
    <property type="match status" value="1"/>
</dbReference>
<keyword evidence="2" id="KW-1133">Transmembrane helix</keyword>
<dbReference type="Gene3D" id="1.25.40.10">
    <property type="entry name" value="Tetratricopeptide repeat domain"/>
    <property type="match status" value="2"/>
</dbReference>
<dbReference type="EMBL" id="JADIMZ010000101">
    <property type="protein sequence ID" value="MBO8432990.1"/>
    <property type="molecule type" value="Genomic_DNA"/>
</dbReference>
<protein>
    <submittedName>
        <fullName evidence="3">Tetratricopeptide repeat protein</fullName>
    </submittedName>
</protein>
<feature type="transmembrane region" description="Helical" evidence="2">
    <location>
        <begin position="392"/>
        <end position="414"/>
    </location>
</feature>
<reference evidence="3" key="2">
    <citation type="journal article" date="2021" name="PeerJ">
        <title>Extensive microbial diversity within the chicken gut microbiome revealed by metagenomics and culture.</title>
        <authorList>
            <person name="Gilroy R."/>
            <person name="Ravi A."/>
            <person name="Getino M."/>
            <person name="Pursley I."/>
            <person name="Horton D.L."/>
            <person name="Alikhan N.F."/>
            <person name="Baker D."/>
            <person name="Gharbi K."/>
            <person name="Hall N."/>
            <person name="Watson M."/>
            <person name="Adriaenssens E.M."/>
            <person name="Foster-Nyarko E."/>
            <person name="Jarju S."/>
            <person name="Secka A."/>
            <person name="Antonio M."/>
            <person name="Oren A."/>
            <person name="Chaudhuri R.R."/>
            <person name="La Ragione R."/>
            <person name="Hildebrand F."/>
            <person name="Pallen M.J."/>
        </authorList>
    </citation>
    <scope>NUCLEOTIDE SEQUENCE</scope>
    <source>
        <strain evidence="3">2889</strain>
    </source>
</reference>
<keyword evidence="2" id="KW-0472">Membrane</keyword>
<dbReference type="InterPro" id="IPR011990">
    <property type="entry name" value="TPR-like_helical_dom_sf"/>
</dbReference>
<evidence type="ECO:0000313" key="4">
    <source>
        <dbReference type="Proteomes" id="UP000823612"/>
    </source>
</evidence>
<gene>
    <name evidence="3" type="ORF">IAB08_06830</name>
</gene>
<dbReference type="GO" id="GO:0003677">
    <property type="term" value="F:DNA binding"/>
    <property type="evidence" value="ECO:0007669"/>
    <property type="project" value="InterPro"/>
</dbReference>
<keyword evidence="2" id="KW-0812">Transmembrane</keyword>
<dbReference type="SUPFAM" id="SSF48452">
    <property type="entry name" value="TPR-like"/>
    <property type="match status" value="2"/>
</dbReference>
<dbReference type="Proteomes" id="UP000823612">
    <property type="component" value="Unassembled WGS sequence"/>
</dbReference>
<evidence type="ECO:0000313" key="3">
    <source>
        <dbReference type="EMBL" id="MBO8432990.1"/>
    </source>
</evidence>
<name>A0A9D9DU23_9BACT</name>
<accession>A0A9D9DU23</accession>
<dbReference type="GO" id="GO:0006355">
    <property type="term" value="P:regulation of DNA-templated transcription"/>
    <property type="evidence" value="ECO:0007669"/>
    <property type="project" value="InterPro"/>
</dbReference>
<evidence type="ECO:0000256" key="1">
    <source>
        <dbReference type="SAM" id="Coils"/>
    </source>
</evidence>
<evidence type="ECO:0000256" key="2">
    <source>
        <dbReference type="SAM" id="Phobius"/>
    </source>
</evidence>
<sequence length="582" mass="67210">MKTKGRAIRILVLVFVLLFSLKSLQAKTYPWKIVHPVFDSLAALLDTAANPNQEEQEAILKQLETISLSQNNAVLNIRYRFWNAYLNGDNWNTTQNENAKNNYLLETLSYIDSMNYDYDYARILFLILNSPNNPSDYLSQYQQLNQLIPIFQKYDDILHMGHCYRYLGILFGDLAQFDQAIGYFDKADECYAQISNKEALATNATNRAVLLYYMGEGDSSVQLFKRLLQDTLLRQRPQTMISLYINLSLATVSEQQRRVYEDSAFMLIERYPDVAGPEYRCALLVNIANRYHTSGNTDSAILFYKRALENAEEEHLKNVLIPTLMGLSSCYAQQGNYKDAYENMVRFYNLQEEVRGSSTVGEINRKENSLAINEYQNQLAIQAQKMSLQKRMTALVTVSIALLAIILLVILLYLRQKKKLAETSLQNKELQTQQLQQEVDYQNRELSSNMLILSENRSFLQQVLTQLEKMRSKGDLSNTSESELRKMITSHIQSEDEWDSFKIHFEKVHPGFFNTLKEKHPNLTTNDLKLCAYIRIGLNIKQIAQMTAVLPATIKTNRYLLKKKLQIDEDMSIDDYIASLGQ</sequence>
<dbReference type="InterPro" id="IPR016032">
    <property type="entry name" value="Sig_transdc_resp-reg_C-effctor"/>
</dbReference>
<feature type="coiled-coil region" evidence="1">
    <location>
        <begin position="413"/>
        <end position="445"/>
    </location>
</feature>
<organism evidence="3 4">
    <name type="scientific">Candidatus Pullibacteroides excrementavium</name>
    <dbReference type="NCBI Taxonomy" id="2840905"/>
    <lineage>
        <taxon>Bacteria</taxon>
        <taxon>Pseudomonadati</taxon>
        <taxon>Bacteroidota</taxon>
        <taxon>Bacteroidia</taxon>
        <taxon>Bacteroidales</taxon>
        <taxon>Candidatus Pullibacteroides</taxon>
    </lineage>
</organism>
<dbReference type="AlphaFoldDB" id="A0A9D9DU23"/>